<evidence type="ECO:0000256" key="2">
    <source>
        <dbReference type="ARBA" id="ARBA00022448"/>
    </source>
</evidence>
<dbReference type="Gene3D" id="1.10.3720.10">
    <property type="entry name" value="MetI-like"/>
    <property type="match status" value="1"/>
</dbReference>
<dbReference type="RefSeq" id="WP_145446949.1">
    <property type="nucleotide sequence ID" value="NZ_CP036280.1"/>
</dbReference>
<comment type="subcellular location">
    <subcellularLocation>
        <location evidence="1 7">Cell membrane</location>
        <topology evidence="1 7">Multi-pass membrane protein</topology>
    </subcellularLocation>
</comment>
<dbReference type="PANTHER" id="PTHR30465:SF74">
    <property type="entry name" value="OLIGOPEPTIDE TRANSPORT SYSTEM PERMEASE PROTEIN OPPB"/>
    <property type="match status" value="1"/>
</dbReference>
<organism evidence="9 10">
    <name type="scientific">Mucisphaera calidilacus</name>
    <dbReference type="NCBI Taxonomy" id="2527982"/>
    <lineage>
        <taxon>Bacteria</taxon>
        <taxon>Pseudomonadati</taxon>
        <taxon>Planctomycetota</taxon>
        <taxon>Phycisphaerae</taxon>
        <taxon>Phycisphaerales</taxon>
        <taxon>Phycisphaeraceae</taxon>
        <taxon>Mucisphaera</taxon>
    </lineage>
</organism>
<keyword evidence="10" id="KW-1185">Reference proteome</keyword>
<feature type="transmembrane region" description="Helical" evidence="7">
    <location>
        <begin position="279"/>
        <end position="306"/>
    </location>
</feature>
<name>A0A518C0Q6_9BACT</name>
<accession>A0A518C0Q6</accession>
<evidence type="ECO:0000256" key="5">
    <source>
        <dbReference type="ARBA" id="ARBA00022989"/>
    </source>
</evidence>
<dbReference type="EMBL" id="CP036280">
    <property type="protein sequence ID" value="QDU72790.1"/>
    <property type="molecule type" value="Genomic_DNA"/>
</dbReference>
<feature type="domain" description="ABC transmembrane type-1" evidence="8">
    <location>
        <begin position="102"/>
        <end position="303"/>
    </location>
</feature>
<keyword evidence="4 7" id="KW-0812">Transmembrane</keyword>
<feature type="transmembrane region" description="Helical" evidence="7">
    <location>
        <begin position="106"/>
        <end position="129"/>
    </location>
</feature>
<dbReference type="GO" id="GO:0055085">
    <property type="term" value="P:transmembrane transport"/>
    <property type="evidence" value="ECO:0007669"/>
    <property type="project" value="InterPro"/>
</dbReference>
<dbReference type="CDD" id="cd06261">
    <property type="entry name" value="TM_PBP2"/>
    <property type="match status" value="1"/>
</dbReference>
<evidence type="ECO:0000256" key="3">
    <source>
        <dbReference type="ARBA" id="ARBA00022475"/>
    </source>
</evidence>
<dbReference type="InterPro" id="IPR035906">
    <property type="entry name" value="MetI-like_sf"/>
</dbReference>
<dbReference type="GO" id="GO:0005886">
    <property type="term" value="C:plasma membrane"/>
    <property type="evidence" value="ECO:0007669"/>
    <property type="project" value="UniProtKB-SubCell"/>
</dbReference>
<dbReference type="SUPFAM" id="SSF161098">
    <property type="entry name" value="MetI-like"/>
    <property type="match status" value="1"/>
</dbReference>
<comment type="similarity">
    <text evidence="7">Belongs to the binding-protein-dependent transport system permease family.</text>
</comment>
<dbReference type="OrthoDB" id="9773221at2"/>
<dbReference type="InterPro" id="IPR045621">
    <property type="entry name" value="BPD_transp_1_N"/>
</dbReference>
<evidence type="ECO:0000256" key="7">
    <source>
        <dbReference type="RuleBase" id="RU363032"/>
    </source>
</evidence>
<sequence>MIRLILLRLLQMPLILTVILLVTFTLAWVVPGNPLERPEGQRPPPEVQEAMKRQYNLHSPTAFLTSYVKNVTVGSEQYGWPDFGPSLRYTDQRVSDIIGQALPVSAALGVAALGVALFLGTLAGVVGALRPNSWLDMASLGVALIGVSLPNFVTGSILLIVFAGLLEWFPVGGWGSPQQVVLPAIALGFFPAAYVARLVRLGLADVMSSDFVRTARAKGLSHFAALFRHALKVAYLPVLSFMGPAAASVMTGSFVIEKVFAIPGMGDYFVNAVLNKDQFLILGVVLTYATLLVLFNLVVDVAYAWVDPRIEL</sequence>
<protein>
    <submittedName>
        <fullName evidence="9">Oligopeptide transport system permease protein OppB</fullName>
    </submittedName>
</protein>
<evidence type="ECO:0000256" key="6">
    <source>
        <dbReference type="ARBA" id="ARBA00023136"/>
    </source>
</evidence>
<feature type="transmembrane region" description="Helical" evidence="7">
    <location>
        <begin position="233"/>
        <end position="256"/>
    </location>
</feature>
<proteinExistence type="inferred from homology"/>
<evidence type="ECO:0000313" key="9">
    <source>
        <dbReference type="EMBL" id="QDU72790.1"/>
    </source>
</evidence>
<gene>
    <name evidence="9" type="primary">oppB</name>
    <name evidence="9" type="ORF">Pan265_26640</name>
</gene>
<evidence type="ECO:0000256" key="4">
    <source>
        <dbReference type="ARBA" id="ARBA00022692"/>
    </source>
</evidence>
<feature type="transmembrane region" description="Helical" evidence="7">
    <location>
        <begin position="12"/>
        <end position="30"/>
    </location>
</feature>
<keyword evidence="2 7" id="KW-0813">Transport</keyword>
<dbReference type="Proteomes" id="UP000320386">
    <property type="component" value="Chromosome"/>
</dbReference>
<keyword evidence="6 7" id="KW-0472">Membrane</keyword>
<evidence type="ECO:0000256" key="1">
    <source>
        <dbReference type="ARBA" id="ARBA00004651"/>
    </source>
</evidence>
<dbReference type="Pfam" id="PF19300">
    <property type="entry name" value="BPD_transp_1_N"/>
    <property type="match status" value="1"/>
</dbReference>
<evidence type="ECO:0000259" key="8">
    <source>
        <dbReference type="PROSITE" id="PS50928"/>
    </source>
</evidence>
<dbReference type="Pfam" id="PF00528">
    <property type="entry name" value="BPD_transp_1"/>
    <property type="match status" value="1"/>
</dbReference>
<feature type="transmembrane region" description="Helical" evidence="7">
    <location>
        <begin position="180"/>
        <end position="199"/>
    </location>
</feature>
<keyword evidence="3" id="KW-1003">Cell membrane</keyword>
<evidence type="ECO:0000313" key="10">
    <source>
        <dbReference type="Proteomes" id="UP000320386"/>
    </source>
</evidence>
<dbReference type="PROSITE" id="PS50928">
    <property type="entry name" value="ABC_TM1"/>
    <property type="match status" value="1"/>
</dbReference>
<dbReference type="PANTHER" id="PTHR30465">
    <property type="entry name" value="INNER MEMBRANE ABC TRANSPORTER"/>
    <property type="match status" value="1"/>
</dbReference>
<feature type="transmembrane region" description="Helical" evidence="7">
    <location>
        <begin position="141"/>
        <end position="168"/>
    </location>
</feature>
<reference evidence="9 10" key="1">
    <citation type="submission" date="2019-02" db="EMBL/GenBank/DDBJ databases">
        <title>Deep-cultivation of Planctomycetes and their phenomic and genomic characterization uncovers novel biology.</title>
        <authorList>
            <person name="Wiegand S."/>
            <person name="Jogler M."/>
            <person name="Boedeker C."/>
            <person name="Pinto D."/>
            <person name="Vollmers J."/>
            <person name="Rivas-Marin E."/>
            <person name="Kohn T."/>
            <person name="Peeters S.H."/>
            <person name="Heuer A."/>
            <person name="Rast P."/>
            <person name="Oberbeckmann S."/>
            <person name="Bunk B."/>
            <person name="Jeske O."/>
            <person name="Meyerdierks A."/>
            <person name="Storesund J.E."/>
            <person name="Kallscheuer N."/>
            <person name="Luecker S."/>
            <person name="Lage O.M."/>
            <person name="Pohl T."/>
            <person name="Merkel B.J."/>
            <person name="Hornburger P."/>
            <person name="Mueller R.-W."/>
            <person name="Bruemmer F."/>
            <person name="Labrenz M."/>
            <person name="Spormann A.M."/>
            <person name="Op den Camp H."/>
            <person name="Overmann J."/>
            <person name="Amann R."/>
            <person name="Jetten M.S.M."/>
            <person name="Mascher T."/>
            <person name="Medema M.H."/>
            <person name="Devos D.P."/>
            <person name="Kaster A.-K."/>
            <person name="Ovreas L."/>
            <person name="Rohde M."/>
            <person name="Galperin M.Y."/>
            <person name="Jogler C."/>
        </authorList>
    </citation>
    <scope>NUCLEOTIDE SEQUENCE [LARGE SCALE GENOMIC DNA]</scope>
    <source>
        <strain evidence="9 10">Pan265</strain>
    </source>
</reference>
<dbReference type="KEGG" id="mcad:Pan265_26640"/>
<keyword evidence="5 7" id="KW-1133">Transmembrane helix</keyword>
<dbReference type="AlphaFoldDB" id="A0A518C0Q6"/>
<dbReference type="InterPro" id="IPR000515">
    <property type="entry name" value="MetI-like"/>
</dbReference>